<reference evidence="2 3" key="2">
    <citation type="submission" date="2019-09" db="EMBL/GenBank/DDBJ databases">
        <authorList>
            <person name="Mazur A."/>
        </authorList>
    </citation>
    <scope>NUCLEOTIDE SEQUENCE [LARGE SCALE GENOMIC DNA]</scope>
    <source>
        <strain evidence="2 3">3729k</strain>
    </source>
</reference>
<dbReference type="Gene3D" id="1.10.3680.10">
    <property type="entry name" value="TerB-like"/>
    <property type="match status" value="1"/>
</dbReference>
<feature type="region of interest" description="Disordered" evidence="1">
    <location>
        <begin position="83"/>
        <end position="104"/>
    </location>
</feature>
<dbReference type="AlphaFoldDB" id="A0A5B2Z632"/>
<name>A0A5B2Z632_9GAMM</name>
<dbReference type="InterPro" id="IPR007486">
    <property type="entry name" value="YebE"/>
</dbReference>
<accession>A0A5B2Z632</accession>
<feature type="region of interest" description="Disordered" evidence="1">
    <location>
        <begin position="126"/>
        <end position="186"/>
    </location>
</feature>
<comment type="caution">
    <text evidence="2">The sequence shown here is derived from an EMBL/GenBank/DDBJ whole genome shotgun (WGS) entry which is preliminary data.</text>
</comment>
<dbReference type="Pfam" id="PF04391">
    <property type="entry name" value="DUF533"/>
    <property type="match status" value="1"/>
</dbReference>
<feature type="compositionally biased region" description="Basic residues" evidence="1">
    <location>
        <begin position="51"/>
        <end position="62"/>
    </location>
</feature>
<evidence type="ECO:0000313" key="3">
    <source>
        <dbReference type="Proteomes" id="UP000322165"/>
    </source>
</evidence>
<dbReference type="SUPFAM" id="SSF158682">
    <property type="entry name" value="TerB-like"/>
    <property type="match status" value="1"/>
</dbReference>
<organism evidence="2 3">
    <name type="scientific">Arenimonas fontis</name>
    <dbReference type="NCBI Taxonomy" id="2608255"/>
    <lineage>
        <taxon>Bacteria</taxon>
        <taxon>Pseudomonadati</taxon>
        <taxon>Pseudomonadota</taxon>
        <taxon>Gammaproteobacteria</taxon>
        <taxon>Lysobacterales</taxon>
        <taxon>Lysobacteraceae</taxon>
        <taxon>Arenimonas</taxon>
    </lineage>
</organism>
<proteinExistence type="predicted"/>
<gene>
    <name evidence="2" type="ORF">F0415_12055</name>
</gene>
<dbReference type="Proteomes" id="UP000322165">
    <property type="component" value="Unassembled WGS sequence"/>
</dbReference>
<feature type="region of interest" description="Disordered" evidence="1">
    <location>
        <begin position="36"/>
        <end position="64"/>
    </location>
</feature>
<feature type="compositionally biased region" description="Low complexity" evidence="1">
    <location>
        <begin position="159"/>
        <end position="169"/>
    </location>
</feature>
<evidence type="ECO:0000313" key="2">
    <source>
        <dbReference type="EMBL" id="KAA2283686.1"/>
    </source>
</evidence>
<keyword evidence="3" id="KW-1185">Reference proteome</keyword>
<feature type="compositionally biased region" description="Pro residues" evidence="1">
    <location>
        <begin position="170"/>
        <end position="184"/>
    </location>
</feature>
<reference evidence="2 3" key="1">
    <citation type="submission" date="2019-09" db="EMBL/GenBank/DDBJ databases">
        <title>Arenimonas chukotkensis sp. nov., a bacterium isolated from Chukotka hot spring, Arctic region, Russia.</title>
        <authorList>
            <person name="Zayulina K.S."/>
            <person name="Prokofeva M.I."/>
            <person name="Elcheninov A.G."/>
            <person name="Novikov A."/>
            <person name="Kochetkova T.V."/>
            <person name="Kublanov I.V."/>
        </authorList>
    </citation>
    <scope>NUCLEOTIDE SEQUENCE [LARGE SCALE GENOMIC DNA]</scope>
    <source>
        <strain evidence="2 3">3729k</strain>
    </source>
</reference>
<sequence>MDQRKACQARNGLRGAWLPWLSAMREVGEAERRRILPQTAGRPGPSALAQLRRRRHARRNVRARNPAMFDPERLLGQMLGDALDGRLGGRRRKRSTGVPKLSGSAKAQIGLGLLGVAMAAWEHYKGSGGHRHESASASPAGLQATGPGAAVPPPPPPGAYAARPGAGTVVPPPPPPGAATPPPATRREQEALHLLRAMIAAAHADGLIDEAERQAIMGRAREAGMEDDDLRMLEAEIRAPFTLEQLAARTLPGQETAVYAAALLAAGAETEQERAFLDRLGKALSLDEASRRDIHVRLGAESA</sequence>
<protein>
    <submittedName>
        <fullName evidence="2">Tellurite resistance TerB family protein</fullName>
    </submittedName>
</protein>
<dbReference type="InterPro" id="IPR029024">
    <property type="entry name" value="TerB-like"/>
</dbReference>
<dbReference type="EMBL" id="VUOD01000015">
    <property type="protein sequence ID" value="KAA2283686.1"/>
    <property type="molecule type" value="Genomic_DNA"/>
</dbReference>
<dbReference type="CDD" id="cd07178">
    <property type="entry name" value="terB_like_YebE"/>
    <property type="match status" value="1"/>
</dbReference>
<evidence type="ECO:0000256" key="1">
    <source>
        <dbReference type="SAM" id="MobiDB-lite"/>
    </source>
</evidence>